<dbReference type="FunFam" id="1.10.510.10:FF:000476">
    <property type="entry name" value="PAS domain-containing protein tyrosine kinase family protein"/>
    <property type="match status" value="1"/>
</dbReference>
<evidence type="ECO:0000313" key="16">
    <source>
        <dbReference type="EMBL" id="KRX06204.1"/>
    </source>
</evidence>
<dbReference type="PROSITE" id="PS50105">
    <property type="entry name" value="SAM_DOMAIN"/>
    <property type="match status" value="1"/>
</dbReference>
<feature type="region of interest" description="Disordered" evidence="13">
    <location>
        <begin position="899"/>
        <end position="958"/>
    </location>
</feature>
<evidence type="ECO:0000256" key="9">
    <source>
        <dbReference type="ARBA" id="ARBA00023136"/>
    </source>
</evidence>
<comment type="subcellular location">
    <subcellularLocation>
        <location evidence="1">Membrane</location>
    </subcellularLocation>
</comment>
<dbReference type="PROSITE" id="PS00108">
    <property type="entry name" value="PROTEIN_KINASE_ST"/>
    <property type="match status" value="1"/>
</dbReference>
<evidence type="ECO:0000259" key="14">
    <source>
        <dbReference type="PROSITE" id="PS50011"/>
    </source>
</evidence>
<dbReference type="PANTHER" id="PTHR44329">
    <property type="entry name" value="SERINE/THREONINE-PROTEIN KINASE TNNI3K-RELATED"/>
    <property type="match status" value="1"/>
</dbReference>
<dbReference type="Gene3D" id="1.10.150.50">
    <property type="entry name" value="Transcription Factor, Ets-1"/>
    <property type="match status" value="1"/>
</dbReference>
<accession>A0A0V0QV19</accession>
<dbReference type="Pfam" id="PF02493">
    <property type="entry name" value="MORN"/>
    <property type="match status" value="4"/>
</dbReference>
<dbReference type="InParanoid" id="A0A0V0QV19"/>
<feature type="region of interest" description="Disordered" evidence="13">
    <location>
        <begin position="997"/>
        <end position="1024"/>
    </location>
</feature>
<evidence type="ECO:0000256" key="2">
    <source>
        <dbReference type="ARBA" id="ARBA00012513"/>
    </source>
</evidence>
<sequence>MKEGQGKYYYKSGELYIGKWSENKRKGIGKYFYIDGERFVGMWDDDKKNGEGTHFYTQEGTWYRGNFSQGKKHGQGELHEKNAVFLEDYDQGVLVKKQKIIDVTDDQHDIQEQEEDKRVNLQVAEMEQQEQQKLQLEFKKQEEETKNQSQEPKEKQKSNNNNQMLQQTDVPNQATADNDEKSYDSEKSNNNQSSSSNDKPNIQTEQFQSQQMQSENKQENFNTKYWDSIVRSVYNYKPEMGILDSVYHSNQTNQSQGENTIEQLQNIELITDESLMGKLVTKWNTKDVGMHLDHIGLGNFKNQFIENEITGLNLFDLDEANLKDDFSMKLGQRLNFFRSLKSLKKIQKKNMSKQDIMKFQTFQRIANTKKQYQKSRGLRTPNHGSVENQINKIQEESSFESDQNLNDDQQQKKQEYSQTSSKSSRKSSKSFMTEQSSSSKSKQSHKNENTNKELSNNKEQQSVSKKVSWSTSSQHSYSDADVEDIDEEKTDNDELQSSGDITGKSQYNKNNQTFKTKETFLSSEKFNFSSNQNKLEKTSSVTKPSPNRKTSAHILYKLKSQENIFLPKIEKKAKKSFHEYEKDQIKPKKQGLSNNLYVVQEPANENQVNDSISSGAQKQMLQKVSQIQKENKFENNKKNSLTKIRSSEISNSQNSKSRRQSYNNFSSSQSFSDKKIRKKSFASDVRGREERNNKQNADQFHKNKESSKEKEFQGSKKQTLSQLDHSFESQDSPLNQNKNNGKKKKKKGNFNFQPQSQAEQNTQIIQSGYFDEDYQMDKPYIQDQEESKIKSHKNSKQSNQNSSPKRKKKSSNSNQKGKERDRSPQSSSSSSKKRNLFKVRSRSMTKILDQNNLPILATELSTVKNDEVIQYTDQQNEQNILNNQCDQVKQNLCKNSYLDEEHDSQSEENQKQSTTIHNFNNNNPYQYANRPYQDETSSSDDETISSSSESEEEKLDHEDKKRNYFYMLRQQSARANIHSKQAQINSNLAINKSVSEMGKTQKESAQNGQKSHQNKSSKKKVKQHYQFTDEEIQEKIKKYMDREKLNTFLIDSKELKWSSADKIGTGGYGEVYKGSWLGQDVAVKQYGKIKTRFSKRRAFDFISEVQVINNLRHPNIVLYMGVCITPTHYLLINEYLEQGSLFDHIHIKKSHIDMDRVLYIVEDIALGMSYLHARKVLHCDLKSPNVLVDQSWNVKLCDFGLSRIRDKLQNRKKRKKQGKIGTVYWMAPEIMREEEYNEKADVYSFGIILWELLARKIPYDKMSQVQIIGSVGYDDNFKLETPKNGPPELIKMMEQCLERNPKNRPDFQEIVSKVQNISKKGKSSHKKVIHDLVMFFGD</sequence>
<feature type="compositionally biased region" description="Basic residues" evidence="13">
    <location>
        <begin position="1012"/>
        <end position="1023"/>
    </location>
</feature>
<dbReference type="GO" id="GO:0004674">
    <property type="term" value="F:protein serine/threonine kinase activity"/>
    <property type="evidence" value="ECO:0007669"/>
    <property type="project" value="UniProtKB-KW"/>
</dbReference>
<feature type="compositionally biased region" description="Polar residues" evidence="13">
    <location>
        <begin position="754"/>
        <end position="766"/>
    </location>
</feature>
<feature type="region of interest" description="Disordered" evidence="13">
    <location>
        <begin position="395"/>
        <end position="511"/>
    </location>
</feature>
<comment type="caution">
    <text evidence="16">The sequence shown here is derived from an EMBL/GenBank/DDBJ whole genome shotgun (WGS) entry which is preliminary data.</text>
</comment>
<feature type="region of interest" description="Disordered" evidence="13">
    <location>
        <begin position="525"/>
        <end position="548"/>
    </location>
</feature>
<evidence type="ECO:0000256" key="7">
    <source>
        <dbReference type="ARBA" id="ARBA00022777"/>
    </source>
</evidence>
<evidence type="ECO:0000256" key="13">
    <source>
        <dbReference type="SAM" id="MobiDB-lite"/>
    </source>
</evidence>
<keyword evidence="4" id="KW-0808">Transferase</keyword>
<evidence type="ECO:0000313" key="17">
    <source>
        <dbReference type="Proteomes" id="UP000054937"/>
    </source>
</evidence>
<dbReference type="InterPro" id="IPR008271">
    <property type="entry name" value="Ser/Thr_kinase_AS"/>
</dbReference>
<evidence type="ECO:0000259" key="15">
    <source>
        <dbReference type="PROSITE" id="PS50105"/>
    </source>
</evidence>
<proteinExistence type="predicted"/>
<keyword evidence="9" id="KW-0472">Membrane</keyword>
<dbReference type="OMA" id="IHRSAHN"/>
<dbReference type="PRINTS" id="PR00109">
    <property type="entry name" value="TYRKINASE"/>
</dbReference>
<keyword evidence="8 12" id="KW-0067">ATP-binding</keyword>
<feature type="compositionally biased region" description="Basic and acidic residues" evidence="13">
    <location>
        <begin position="685"/>
        <end position="714"/>
    </location>
</feature>
<dbReference type="SMART" id="SM00698">
    <property type="entry name" value="MORN"/>
    <property type="match status" value="3"/>
</dbReference>
<dbReference type="SMART" id="SM00220">
    <property type="entry name" value="S_TKc"/>
    <property type="match status" value="1"/>
</dbReference>
<dbReference type="InterPro" id="IPR003409">
    <property type="entry name" value="MORN"/>
</dbReference>
<feature type="compositionally biased region" description="Basic and acidic residues" evidence="13">
    <location>
        <begin position="178"/>
        <end position="187"/>
    </location>
</feature>
<feature type="domain" description="Protein kinase" evidence="14">
    <location>
        <begin position="1057"/>
        <end position="1328"/>
    </location>
</feature>
<dbReference type="Gene3D" id="3.30.200.20">
    <property type="entry name" value="Phosphorylase Kinase, domain 1"/>
    <property type="match status" value="1"/>
</dbReference>
<comment type="catalytic activity">
    <reaction evidence="10">
        <text>L-threonyl-[protein] + ATP = O-phospho-L-threonyl-[protein] + ADP + H(+)</text>
        <dbReference type="Rhea" id="RHEA:46608"/>
        <dbReference type="Rhea" id="RHEA-COMP:11060"/>
        <dbReference type="Rhea" id="RHEA-COMP:11605"/>
        <dbReference type="ChEBI" id="CHEBI:15378"/>
        <dbReference type="ChEBI" id="CHEBI:30013"/>
        <dbReference type="ChEBI" id="CHEBI:30616"/>
        <dbReference type="ChEBI" id="CHEBI:61977"/>
        <dbReference type="ChEBI" id="CHEBI:456216"/>
        <dbReference type="EC" id="2.7.11.1"/>
    </reaction>
</comment>
<comment type="catalytic activity">
    <reaction evidence="11">
        <text>L-seryl-[protein] + ATP = O-phospho-L-seryl-[protein] + ADP + H(+)</text>
        <dbReference type="Rhea" id="RHEA:17989"/>
        <dbReference type="Rhea" id="RHEA-COMP:9863"/>
        <dbReference type="Rhea" id="RHEA-COMP:11604"/>
        <dbReference type="ChEBI" id="CHEBI:15378"/>
        <dbReference type="ChEBI" id="CHEBI:29999"/>
        <dbReference type="ChEBI" id="CHEBI:30616"/>
        <dbReference type="ChEBI" id="CHEBI:83421"/>
        <dbReference type="ChEBI" id="CHEBI:456216"/>
        <dbReference type="EC" id="2.7.11.1"/>
    </reaction>
</comment>
<dbReference type="PROSITE" id="PS50011">
    <property type="entry name" value="PROTEIN_KINASE_DOM"/>
    <property type="match status" value="1"/>
</dbReference>
<feature type="compositionally biased region" description="Low complexity" evidence="13">
    <location>
        <begin position="458"/>
        <end position="476"/>
    </location>
</feature>
<feature type="compositionally biased region" description="Low complexity" evidence="13">
    <location>
        <begin position="188"/>
        <end position="215"/>
    </location>
</feature>
<dbReference type="InterPro" id="IPR013761">
    <property type="entry name" value="SAM/pointed_sf"/>
</dbReference>
<evidence type="ECO:0000256" key="3">
    <source>
        <dbReference type="ARBA" id="ARBA00022527"/>
    </source>
</evidence>
<dbReference type="InterPro" id="IPR017441">
    <property type="entry name" value="Protein_kinase_ATP_BS"/>
</dbReference>
<evidence type="ECO:0000256" key="1">
    <source>
        <dbReference type="ARBA" id="ARBA00004370"/>
    </source>
</evidence>
<feature type="compositionally biased region" description="Basic and acidic residues" evidence="13">
    <location>
        <begin position="140"/>
        <end position="157"/>
    </location>
</feature>
<feature type="compositionally biased region" description="Basic residues" evidence="13">
    <location>
        <begin position="831"/>
        <end position="843"/>
    </location>
</feature>
<feature type="region of interest" description="Disordered" evidence="13">
    <location>
        <begin position="580"/>
        <end position="843"/>
    </location>
</feature>
<dbReference type="SMART" id="SM00454">
    <property type="entry name" value="SAM"/>
    <property type="match status" value="1"/>
</dbReference>
<gene>
    <name evidence="16" type="ORF">PPERSA_06086</name>
</gene>
<dbReference type="Pfam" id="PF00536">
    <property type="entry name" value="SAM_1"/>
    <property type="match status" value="1"/>
</dbReference>
<dbReference type="GO" id="GO:0016020">
    <property type="term" value="C:membrane"/>
    <property type="evidence" value="ECO:0007669"/>
    <property type="project" value="UniProtKB-SubCell"/>
</dbReference>
<keyword evidence="5" id="KW-0677">Repeat</keyword>
<feature type="compositionally biased region" description="Polar residues" evidence="13">
    <location>
        <begin position="591"/>
        <end position="628"/>
    </location>
</feature>
<dbReference type="EC" id="2.7.11.1" evidence="2"/>
<keyword evidence="6 12" id="KW-0547">Nucleotide-binding</keyword>
<dbReference type="InterPro" id="IPR051681">
    <property type="entry name" value="Ser/Thr_Kinases-Pseudokinases"/>
</dbReference>
<dbReference type="InterPro" id="IPR011009">
    <property type="entry name" value="Kinase-like_dom_sf"/>
</dbReference>
<dbReference type="OrthoDB" id="312720at2759"/>
<feature type="binding site" evidence="12">
    <location>
        <position position="1084"/>
    </location>
    <ligand>
        <name>ATP</name>
        <dbReference type="ChEBI" id="CHEBI:30616"/>
    </ligand>
</feature>
<keyword evidence="17" id="KW-1185">Reference proteome</keyword>
<protein>
    <recommendedName>
        <fullName evidence="2">non-specific serine/threonine protein kinase</fullName>
        <ecNumber evidence="2">2.7.11.1</ecNumber>
    </recommendedName>
</protein>
<evidence type="ECO:0000256" key="12">
    <source>
        <dbReference type="PROSITE-ProRule" id="PRU10141"/>
    </source>
</evidence>
<evidence type="ECO:0000256" key="10">
    <source>
        <dbReference type="ARBA" id="ARBA00047899"/>
    </source>
</evidence>
<dbReference type="InterPro" id="IPR001245">
    <property type="entry name" value="Ser-Thr/Tyr_kinase_cat_dom"/>
</dbReference>
<dbReference type="PROSITE" id="PS00107">
    <property type="entry name" value="PROTEIN_KINASE_ATP"/>
    <property type="match status" value="1"/>
</dbReference>
<dbReference type="Proteomes" id="UP000054937">
    <property type="component" value="Unassembled WGS sequence"/>
</dbReference>
<evidence type="ECO:0000256" key="8">
    <source>
        <dbReference type="ARBA" id="ARBA00022840"/>
    </source>
</evidence>
<dbReference type="SUPFAM" id="SSF56112">
    <property type="entry name" value="Protein kinase-like (PK-like)"/>
    <property type="match status" value="1"/>
</dbReference>
<dbReference type="CDD" id="cd13999">
    <property type="entry name" value="STKc_MAP3K-like"/>
    <property type="match status" value="1"/>
</dbReference>
<feature type="compositionally biased region" description="Polar residues" evidence="13">
    <location>
        <begin position="158"/>
        <end position="176"/>
    </location>
</feature>
<name>A0A0V0QV19_PSEPJ</name>
<evidence type="ECO:0000256" key="5">
    <source>
        <dbReference type="ARBA" id="ARBA00022737"/>
    </source>
</evidence>
<feature type="compositionally biased region" description="Acidic residues" evidence="13">
    <location>
        <begin position="480"/>
        <end position="494"/>
    </location>
</feature>
<feature type="compositionally biased region" description="Basic and acidic residues" evidence="13">
    <location>
        <begin position="899"/>
        <end position="910"/>
    </location>
</feature>
<dbReference type="InterPro" id="IPR000719">
    <property type="entry name" value="Prot_kinase_dom"/>
</dbReference>
<dbReference type="InterPro" id="IPR001660">
    <property type="entry name" value="SAM"/>
</dbReference>
<evidence type="ECO:0000256" key="11">
    <source>
        <dbReference type="ARBA" id="ARBA00048679"/>
    </source>
</evidence>
<organism evidence="16 17">
    <name type="scientific">Pseudocohnilembus persalinus</name>
    <name type="common">Ciliate</name>
    <dbReference type="NCBI Taxonomy" id="266149"/>
    <lineage>
        <taxon>Eukaryota</taxon>
        <taxon>Sar</taxon>
        <taxon>Alveolata</taxon>
        <taxon>Ciliophora</taxon>
        <taxon>Intramacronucleata</taxon>
        <taxon>Oligohymenophorea</taxon>
        <taxon>Scuticociliatia</taxon>
        <taxon>Philasterida</taxon>
        <taxon>Pseudocohnilembidae</taxon>
        <taxon>Pseudocohnilembus</taxon>
    </lineage>
</organism>
<dbReference type="PANTHER" id="PTHR44329:SF298">
    <property type="entry name" value="MIXED LINEAGE KINASE DOMAIN-LIKE PROTEIN"/>
    <property type="match status" value="1"/>
</dbReference>
<feature type="compositionally biased region" description="Polar residues" evidence="13">
    <location>
        <begin position="495"/>
        <end position="511"/>
    </location>
</feature>
<keyword evidence="7" id="KW-0418">Kinase</keyword>
<feature type="domain" description="SAM" evidence="15">
    <location>
        <begin position="283"/>
        <end position="346"/>
    </location>
</feature>
<dbReference type="SUPFAM" id="SSF47769">
    <property type="entry name" value="SAM/Pointed domain"/>
    <property type="match status" value="1"/>
</dbReference>
<reference evidence="16 17" key="1">
    <citation type="journal article" date="2015" name="Sci. Rep.">
        <title>Genome of the facultative scuticociliatosis pathogen Pseudocohnilembus persalinus provides insight into its virulence through horizontal gene transfer.</title>
        <authorList>
            <person name="Xiong J."/>
            <person name="Wang G."/>
            <person name="Cheng J."/>
            <person name="Tian M."/>
            <person name="Pan X."/>
            <person name="Warren A."/>
            <person name="Jiang C."/>
            <person name="Yuan D."/>
            <person name="Miao W."/>
        </authorList>
    </citation>
    <scope>NUCLEOTIDE SEQUENCE [LARGE SCALE GENOMIC DNA]</scope>
    <source>
        <strain evidence="16">36N120E</strain>
    </source>
</reference>
<evidence type="ECO:0000256" key="4">
    <source>
        <dbReference type="ARBA" id="ARBA00022679"/>
    </source>
</evidence>
<keyword evidence="3" id="KW-0723">Serine/threonine-protein kinase</keyword>
<dbReference type="EMBL" id="LDAU01000098">
    <property type="protein sequence ID" value="KRX06204.1"/>
    <property type="molecule type" value="Genomic_DNA"/>
</dbReference>
<feature type="compositionally biased region" description="Acidic residues" evidence="13">
    <location>
        <begin position="937"/>
        <end position="953"/>
    </location>
</feature>
<dbReference type="SUPFAM" id="SSF82185">
    <property type="entry name" value="Histone H3 K4-specific methyltransferase SET7/9 N-terminal domain"/>
    <property type="match status" value="1"/>
</dbReference>
<dbReference type="Gene3D" id="2.20.110.10">
    <property type="entry name" value="Histone H3 K4-specific methyltransferase SET7/9 N-terminal domain"/>
    <property type="match status" value="1"/>
</dbReference>
<feature type="compositionally biased region" description="Low complexity" evidence="13">
    <location>
        <begin position="647"/>
        <end position="671"/>
    </location>
</feature>
<dbReference type="Pfam" id="PF07714">
    <property type="entry name" value="PK_Tyr_Ser-Thr"/>
    <property type="match status" value="1"/>
</dbReference>
<feature type="region of interest" description="Disordered" evidence="13">
    <location>
        <begin position="140"/>
        <end position="219"/>
    </location>
</feature>
<evidence type="ECO:0000256" key="6">
    <source>
        <dbReference type="ARBA" id="ARBA00022741"/>
    </source>
</evidence>
<dbReference type="GO" id="GO:0005524">
    <property type="term" value="F:ATP binding"/>
    <property type="evidence" value="ECO:0007669"/>
    <property type="project" value="UniProtKB-UniRule"/>
</dbReference>
<feature type="compositionally biased region" description="Polar residues" evidence="13">
    <location>
        <begin position="715"/>
        <end position="734"/>
    </location>
</feature>
<feature type="compositionally biased region" description="Low complexity" evidence="13">
    <location>
        <begin position="429"/>
        <end position="441"/>
    </location>
</feature>
<dbReference type="Gene3D" id="1.10.510.10">
    <property type="entry name" value="Transferase(Phosphotransferase) domain 1"/>
    <property type="match status" value="1"/>
</dbReference>